<dbReference type="InterPro" id="IPR049522">
    <property type="entry name" value="ART-PolyVal_dom"/>
</dbReference>
<keyword evidence="2" id="KW-0808">Transferase</keyword>
<protein>
    <submittedName>
        <fullName evidence="2">GNAT family N-acetyltransferase</fullName>
    </submittedName>
</protein>
<accession>A0A8I1L1Q0</accession>
<sequence length="2510" mass="279988">MSDQNTNLTIGQLFELNQGKNPTQIADTEAHARKAAKSLGLDYDKMTETPEQVVSVADEINTQKRVNDVVASDPVLGKYALNPNQAAVSLDDFENLKGISDNVSLLGSSLTKPYQSVSYQDIQNVLTKGTSPEQKQKLKEMGLYEDPQKQIKPNVNTNLIDSFSNTLVPQTSDQVFKEHYDRIKKTAGVMSAERFKKYYENQVYWMEHTASAEPVSPQEQGNRYVNAAFRAVAAIGQTEGALINATTGNDSLLNLATRVKNRAAPSQEMSQALYQAQLAAQTNDAGVLGAAQELISNADAGLVGEFLIEQAPPALAGYLAGSGAGGILTNSLVRNTAKYAPMVMNLGKTARLVRGVTAVGNASQGALGAGTADALVSYGQNMAEAREKFLTREEQIDYAAAKTWGSAKYSALGGALMPVTFGGPLRTVGGQAVIQSAAGMYSVQGAADAVGEKADPVEMALEGLLEVATAAPEVAITSAAKVKNQRTAQFALDQLRQDQQEDAVRSSTFASVLNNLIDRNKESKTAQRDDSASQAFIKQAIEEHGAVEEVYIDGQTFNQLLRDRNIEPSDLFERAPSLQDQLGTAETFNGTVQIPVNEFVSAMSVVERPTDFVENVRSDPNMPTYREAQENLAKTTEQMQQEANVFMEEQARFESAEDAKELVATEVQKQLASVGTFTAKYNRAAGELTSAFYSTLGDKLGISAKEAFDRYPIRIADEPTADKGISFNQSATPEQTISVDDFVKGIKKQYGIELGLKGSTSSNVLSLHKIVVPEAMRNQGTGTKAMQDIIRYADSQNKTIALTPSSDFGGNKSRLTSFYKKLGFVENKGRNKDYEISESMYRSPNGRKYNQTSILKQTDTISFKKWFGDSQVLDANGNPQIRYHGTRDNWSQWDKSRAGGLIHTTSDVDIAERYAQGAGGGRKRSDPVYKDNKENIFELDGNEYVNKSDGTRLSFQDIQDMLDSGDLNPFYPDGRIEPIYVRAENPLDLNTKEGLKILASIQATSRFGRSVVDQAKAGVFDWNSTKHEFKNKHWADDLVPKLKDLGYDAIIFADDGHQTLSVFDSEQIKSVNNSGIFDINNPDIYKQANGGTRGSITFTIGQDGSTIALSKNADFSTFVHELGHHFLEMNMQIALSPDAPAQVRADMETVMKWASPETTDLGEWDFFTDAEKTEVHEKFAETFEQYVFTGKAPSAALKQVFNRFRQFMIAVYRNIEKFMGINDRAELNADITGVMDRMLASSSAIAEAQAASNLEMLIHQDDAMRLGISPKDYDEMRQDHEIATELSINTLEQKSLRNMLWYQKQKSKYLKTLKKEADKKRAAVREDMAKEIAQQPVYQAMAFLRQPLDQVAKRDSTKVEPERDNLFEAIAKFGGLDANELESTWGIDEAAKTKSGIGNKPVVRSSKSKLKGLSIESMAEKLSEEGYLTLDEHGKFDTRELEDKFADQLRGINQYSTQVDPELLDYSQDMDLLQRYAEGRTTKGKLSLDWIEAKYGRDSAIYQSISKGAYGFAQRGGENPDVVAEMFGYESGDALIRDLLNSPSPKQKIDELTDARMAVQYSEFFDQQSIIEAVEAALHNDVRARMLSAEMAALNGLLGRKSALNEAAKTVAQDIVQRQKIKDIRPHVRAQDDARLGRMANEAFRKGETVEAARHKRNQLVQFYATKYSYDAKDQIQKHLDLVKKVFGNNEKLSKNRDFDFVTAARGILGKYDLGRESTNYEHQLELIRKYDPTTYAEIQNIGALPENQSYRELTLEQFNAVMAAVETLWHRSRENKVWHTTNEAFEREQVREELIQQSGGKKSVEKIQQTLLGRDKTAELKARFMELGASAKRVDQVITWLDGGPTGKFRKYLINPMQDALAKYRIEKAKMLKDVVDIFEGFGKLDNSKIAAPELNNFTFVGKQSLLHAILHTGNLSNKERLVLGYGWGTRLEDGSVDFSAWDQFFNRMITENVITKKDMDNIQKLWNLFDRYKEQAQVTHKKINGRYFDELPRTPISTPFGEYEGGYVPAAYDRIRSNEQDRIQDKNLAENNLAALDIATTGANFTKSRADRYHDQLELDMSRLPSHLDKELRYIHLELQIRQIGRLLLNKDFRNEIERVLPFGVKQVFNPWLKAIASQRVDEPSRFVLLDNIFRTLRRNTGIAIMAGNLKNAVEQFTGFTQVAVAVPPKQLLKAQAHYFASVATRADMASNIMEMSDFMKTRFDRAADEYRYAVDEIVFQKGAIQTVKDFTMKHAYVLQTTIQKPMEIISWQAAFNHYTEQGMAQYDAVHAADAVIRQYMTDMSPEGISNLERGTPAHRMFLMFYNWFNMVYNTTMSEAKLALEASNGSWVQASPRLAYVALMMVSIPSMLSELLSVIFAGGIKDDDKDDEKWDDLSARLALSQLKMLAAFAPYAGNASNAFVANTDKNVMNDRYTASPIFSMYESATALVKHASRALDEDKEVNQGKAAKDMLNTATLATGIPFAVLGKPIGYWLAIAQGKKDAPDSIYDATRGTITGKHAPEDDK</sequence>
<comment type="caution">
    <text evidence="2">The sequence shown here is derived from an EMBL/GenBank/DDBJ whole genome shotgun (WGS) entry which is preliminary data.</text>
</comment>
<organism evidence="2 3">
    <name type="scientific">Acinetobacter pittii</name>
    <name type="common">Acinetobacter genomosp. 3</name>
    <dbReference type="NCBI Taxonomy" id="48296"/>
    <lineage>
        <taxon>Bacteria</taxon>
        <taxon>Pseudomonadati</taxon>
        <taxon>Pseudomonadota</taxon>
        <taxon>Gammaproteobacteria</taxon>
        <taxon>Moraxellales</taxon>
        <taxon>Moraxellaceae</taxon>
        <taxon>Acinetobacter</taxon>
        <taxon>Acinetobacter calcoaceticus/baumannii complex</taxon>
    </lineage>
</organism>
<name>A0A8I1L1Q0_ACIPI</name>
<dbReference type="GO" id="GO:0016747">
    <property type="term" value="F:acyltransferase activity, transferring groups other than amino-acyl groups"/>
    <property type="evidence" value="ECO:0007669"/>
    <property type="project" value="InterPro"/>
</dbReference>
<gene>
    <name evidence="2" type="ORF">JDA50_19005</name>
</gene>
<dbReference type="PROSITE" id="PS51186">
    <property type="entry name" value="GNAT"/>
    <property type="match status" value="1"/>
</dbReference>
<evidence type="ECO:0000313" key="2">
    <source>
        <dbReference type="EMBL" id="MBK1446488.1"/>
    </source>
</evidence>
<evidence type="ECO:0000313" key="3">
    <source>
        <dbReference type="Proteomes" id="UP000660083"/>
    </source>
</evidence>
<reference evidence="2" key="1">
    <citation type="submission" date="2020-12" db="EMBL/GenBank/DDBJ databases">
        <authorList>
            <person name="Chopjitt P."/>
        </authorList>
    </citation>
    <scope>NUCLEOTIDE SEQUENCE</scope>
    <source>
        <strain evidence="2">AP1</strain>
    </source>
</reference>
<dbReference type="RefSeq" id="WP_200005368.1">
    <property type="nucleotide sequence ID" value="NZ_JAEFCT010000021.1"/>
</dbReference>
<dbReference type="Gene3D" id="3.40.630.30">
    <property type="match status" value="1"/>
</dbReference>
<feature type="domain" description="N-acetyltransferase" evidence="1">
    <location>
        <begin position="711"/>
        <end position="845"/>
    </location>
</feature>
<dbReference type="SUPFAM" id="SSF55729">
    <property type="entry name" value="Acyl-CoA N-acyltransferases (Nat)"/>
    <property type="match status" value="1"/>
</dbReference>
<dbReference type="Proteomes" id="UP000660083">
    <property type="component" value="Unassembled WGS sequence"/>
</dbReference>
<proteinExistence type="predicted"/>
<dbReference type="EMBL" id="JAEFCT010000021">
    <property type="protein sequence ID" value="MBK1446488.1"/>
    <property type="molecule type" value="Genomic_DNA"/>
</dbReference>
<dbReference type="InterPro" id="IPR000182">
    <property type="entry name" value="GNAT_dom"/>
</dbReference>
<dbReference type="InterPro" id="IPR016181">
    <property type="entry name" value="Acyl_CoA_acyltransferase"/>
</dbReference>
<dbReference type="Pfam" id="PF18760">
    <property type="entry name" value="ART-PolyVal"/>
    <property type="match status" value="1"/>
</dbReference>
<evidence type="ECO:0000259" key="1">
    <source>
        <dbReference type="PROSITE" id="PS51186"/>
    </source>
</evidence>